<keyword evidence="3 5" id="KW-0175">Coiled coil</keyword>
<dbReference type="Proteomes" id="UP000196475">
    <property type="component" value="Unassembled WGS sequence"/>
</dbReference>
<dbReference type="GO" id="GO:0005576">
    <property type="term" value="C:extracellular region"/>
    <property type="evidence" value="ECO:0007669"/>
    <property type="project" value="UniProtKB-SubCell"/>
</dbReference>
<evidence type="ECO:0000259" key="7">
    <source>
        <dbReference type="Pfam" id="PF07195"/>
    </source>
</evidence>
<proteinExistence type="inferred from homology"/>
<keyword evidence="5" id="KW-0964">Secreted</keyword>
<keyword evidence="4 5" id="KW-0975">Bacterial flagellum</keyword>
<sequence>MPISPIRFSGLASGLDTENIIKELMNAHRIPLNRLMQQRQLLEWQKEAYREVNRLMVNFRKAVEPLRFQGTFLAKKANVSDTTLANVTASNNAVEGTYTLTVKQLAKGASMTSKQLSYDTLDTPLIVNDDQGNPITIPDKIKINGQEVDFTSFKADGKLTVGEFVSAVNAMSSETKVRVSYDTTTKRFFFISTITGSDAKIDFSANIDNADAKKFLEDAIGIIVDPSSLDPSNPDDLKILDQLTGKNAEIVFLGETFQFNTNTININGLTIQLVKDPGGTPITTTITVSRDTDAIYNNIKTFIDEYNKLVDEVNKKLQEPRYRDYPPLTKEQKEQMKEKEIELWEEKAKSGMIRNDSLISGFMAQLRLIAYSTVEPVDSSKWSNGVTNSALKHLAALGIETGSYVDENGKLVYGERGKLYIKDEAKLRQAISENPDDVMMLFTARPNPIDPDQTGTAIDQEHLGLGHRLYNQVNLAISQLSEKAGSVNSLMLVDNSTLGERIKDIDERIARMQDRLVMIEQRYWSQFTAMERALARMNMQSAWLAQTFGGGGQQS</sequence>
<dbReference type="GO" id="GO:0009424">
    <property type="term" value="C:bacterial-type flagellum hook"/>
    <property type="evidence" value="ECO:0007669"/>
    <property type="project" value="UniProtKB-UniRule"/>
</dbReference>
<reference evidence="9" key="1">
    <citation type="submission" date="2016-06" db="EMBL/GenBank/DDBJ databases">
        <authorList>
            <person name="Nascimento L."/>
            <person name="Pereira R.V."/>
            <person name="Martins L.F."/>
            <person name="Quaggio R.B."/>
            <person name="Silva A.M."/>
            <person name="Setubal J.C."/>
        </authorList>
    </citation>
    <scope>NUCLEOTIDE SEQUENCE [LARGE SCALE GENOMIC DNA]</scope>
</reference>
<comment type="caution">
    <text evidence="8">The sequence shown here is derived from an EMBL/GenBank/DDBJ whole genome shotgun (WGS) entry which is preliminary data.</text>
</comment>
<evidence type="ECO:0000256" key="4">
    <source>
        <dbReference type="ARBA" id="ARBA00023143"/>
    </source>
</evidence>
<dbReference type="EMBL" id="LZRT01000056">
    <property type="protein sequence ID" value="OUM88778.1"/>
    <property type="molecule type" value="Genomic_DNA"/>
</dbReference>
<feature type="domain" description="Flagellar hook-associated protein 2 N-terminal" evidence="6">
    <location>
        <begin position="13"/>
        <end position="108"/>
    </location>
</feature>
<evidence type="ECO:0000313" key="8">
    <source>
        <dbReference type="EMBL" id="OUM88778.1"/>
    </source>
</evidence>
<comment type="function">
    <text evidence="5">Required for morphogenesis and for the elongation of the flagellar filament by facilitating polymerization of the flagellin monomers at the tip of growing filament. Forms a capping structure, which prevents flagellin subunits (transported through the central channel of the flagellum) from leaking out without polymerization at the distal end.</text>
</comment>
<comment type="subcellular location">
    <subcellularLocation>
        <location evidence="5">Secreted</location>
    </subcellularLocation>
    <subcellularLocation>
        <location evidence="5">Bacterial flagellum</location>
    </subcellularLocation>
</comment>
<dbReference type="AlphaFoldDB" id="A0A1Y3PUE1"/>
<accession>A0A1Y3PUE1</accession>
<organism evidence="8 9">
    <name type="scientific">Bacillus thermozeamaize</name>
    <dbReference type="NCBI Taxonomy" id="230954"/>
    <lineage>
        <taxon>Bacteria</taxon>
        <taxon>Bacillati</taxon>
        <taxon>Bacillota</taxon>
        <taxon>Bacilli</taxon>
        <taxon>Bacillales</taxon>
        <taxon>Bacillaceae</taxon>
        <taxon>Bacillus</taxon>
    </lineage>
</organism>
<feature type="domain" description="Flagellar hook-associated protein 2 C-terminal" evidence="7">
    <location>
        <begin position="245"/>
        <end position="538"/>
    </location>
</feature>
<evidence type="ECO:0000313" key="9">
    <source>
        <dbReference type="Proteomes" id="UP000196475"/>
    </source>
</evidence>
<feature type="coiled-coil region" evidence="5">
    <location>
        <begin position="495"/>
        <end position="522"/>
    </location>
</feature>
<name>A0A1Y3PUE1_9BACI</name>
<dbReference type="PANTHER" id="PTHR30288:SF0">
    <property type="entry name" value="FLAGELLAR HOOK-ASSOCIATED PROTEIN 2"/>
    <property type="match status" value="1"/>
</dbReference>
<evidence type="ECO:0000256" key="3">
    <source>
        <dbReference type="ARBA" id="ARBA00023054"/>
    </source>
</evidence>
<dbReference type="GO" id="GO:0007155">
    <property type="term" value="P:cell adhesion"/>
    <property type="evidence" value="ECO:0007669"/>
    <property type="project" value="InterPro"/>
</dbReference>
<gene>
    <name evidence="8" type="ORF">BAA01_14190</name>
</gene>
<dbReference type="GO" id="GO:0009421">
    <property type="term" value="C:bacterial-type flagellum filament cap"/>
    <property type="evidence" value="ECO:0007669"/>
    <property type="project" value="InterPro"/>
</dbReference>
<evidence type="ECO:0000259" key="6">
    <source>
        <dbReference type="Pfam" id="PF02465"/>
    </source>
</evidence>
<dbReference type="Pfam" id="PF07195">
    <property type="entry name" value="FliD_C"/>
    <property type="match status" value="1"/>
</dbReference>
<comment type="similarity">
    <text evidence="1 5">Belongs to the FliD family.</text>
</comment>
<dbReference type="GO" id="GO:0071973">
    <property type="term" value="P:bacterial-type flagellum-dependent cell motility"/>
    <property type="evidence" value="ECO:0007669"/>
    <property type="project" value="TreeGrafter"/>
</dbReference>
<evidence type="ECO:0000256" key="5">
    <source>
        <dbReference type="RuleBase" id="RU362066"/>
    </source>
</evidence>
<dbReference type="InterPro" id="IPR010809">
    <property type="entry name" value="FliD_C"/>
</dbReference>
<comment type="subunit">
    <text evidence="2 5">Homopentamer.</text>
</comment>
<dbReference type="Pfam" id="PF02465">
    <property type="entry name" value="FliD_N"/>
    <property type="match status" value="1"/>
</dbReference>
<evidence type="ECO:0000256" key="1">
    <source>
        <dbReference type="ARBA" id="ARBA00009764"/>
    </source>
</evidence>
<dbReference type="InterPro" id="IPR003481">
    <property type="entry name" value="FliD_N"/>
</dbReference>
<protein>
    <recommendedName>
        <fullName evidence="5">Flagellar hook-associated protein 2</fullName>
        <shortName evidence="5">HAP2</shortName>
    </recommendedName>
    <alternativeName>
        <fullName evidence="5">Flagellar cap protein</fullName>
    </alternativeName>
</protein>
<dbReference type="PANTHER" id="PTHR30288">
    <property type="entry name" value="FLAGELLAR CAP/ASSEMBLY PROTEIN FLID"/>
    <property type="match status" value="1"/>
</dbReference>
<dbReference type="InterPro" id="IPR040026">
    <property type="entry name" value="FliD"/>
</dbReference>
<evidence type="ECO:0000256" key="2">
    <source>
        <dbReference type="ARBA" id="ARBA00011255"/>
    </source>
</evidence>